<dbReference type="InterPro" id="IPR017926">
    <property type="entry name" value="GATASE"/>
</dbReference>
<proteinExistence type="predicted"/>
<dbReference type="Pfam" id="PF00117">
    <property type="entry name" value="GATase"/>
    <property type="match status" value="1"/>
</dbReference>
<dbReference type="Gene3D" id="3.40.50.880">
    <property type="match status" value="1"/>
</dbReference>
<organism evidence="2 3">
    <name type="scientific">Salinibacter ruber</name>
    <dbReference type="NCBI Taxonomy" id="146919"/>
    <lineage>
        <taxon>Bacteria</taxon>
        <taxon>Pseudomonadati</taxon>
        <taxon>Rhodothermota</taxon>
        <taxon>Rhodothermia</taxon>
        <taxon>Rhodothermales</taxon>
        <taxon>Salinibacteraceae</taxon>
        <taxon>Salinibacter</taxon>
    </lineage>
</organism>
<protein>
    <recommendedName>
        <fullName evidence="1">Glutamine amidotransferase domain-containing protein</fullName>
    </recommendedName>
</protein>
<dbReference type="AlphaFoldDB" id="A0A9X2ZU16"/>
<dbReference type="EMBL" id="JANUBB010000018">
    <property type="protein sequence ID" value="MCS3953182.1"/>
    <property type="molecule type" value="Genomic_DNA"/>
</dbReference>
<feature type="domain" description="Glutamine amidotransferase" evidence="1">
    <location>
        <begin position="1"/>
        <end position="25"/>
    </location>
</feature>
<evidence type="ECO:0000313" key="3">
    <source>
        <dbReference type="Proteomes" id="UP001155010"/>
    </source>
</evidence>
<gene>
    <name evidence="2" type="ORF">GGP83_003157</name>
</gene>
<dbReference type="InterPro" id="IPR029062">
    <property type="entry name" value="Class_I_gatase-like"/>
</dbReference>
<reference evidence="2" key="1">
    <citation type="submission" date="2022-08" db="EMBL/GenBank/DDBJ databases">
        <title>Genomic Encyclopedia of Type Strains, Phase V (KMG-V): Genome sequencing to study the core and pangenomes of soil and plant-associated prokaryotes.</title>
        <authorList>
            <person name="Whitman W."/>
        </authorList>
    </citation>
    <scope>NUCLEOTIDE SEQUENCE</scope>
    <source>
        <strain evidence="2">SP2017</strain>
    </source>
</reference>
<dbReference type="SUPFAM" id="SSF52317">
    <property type="entry name" value="Class I glutamine amidotransferase-like"/>
    <property type="match status" value="1"/>
</dbReference>
<sequence>MSLQYHPEASPGPHDSHYHFDRFMELVAEERGLSLPEEAAEPARVTA</sequence>
<name>A0A9X2ZU16_9BACT</name>
<accession>A0A9X2ZU16</accession>
<dbReference type="PROSITE" id="PS51273">
    <property type="entry name" value="GATASE_TYPE_1"/>
    <property type="match status" value="1"/>
</dbReference>
<evidence type="ECO:0000259" key="1">
    <source>
        <dbReference type="Pfam" id="PF00117"/>
    </source>
</evidence>
<comment type="caution">
    <text evidence="2">The sequence shown here is derived from an EMBL/GenBank/DDBJ whole genome shotgun (WGS) entry which is preliminary data.</text>
</comment>
<evidence type="ECO:0000313" key="2">
    <source>
        <dbReference type="EMBL" id="MCS3953182.1"/>
    </source>
</evidence>
<dbReference type="Proteomes" id="UP001155010">
    <property type="component" value="Unassembled WGS sequence"/>
</dbReference>